<evidence type="ECO:0000256" key="2">
    <source>
        <dbReference type="ARBA" id="ARBA00023004"/>
    </source>
</evidence>
<dbReference type="GO" id="GO:0019760">
    <property type="term" value="P:glucosinolate metabolic process"/>
    <property type="evidence" value="ECO:0007669"/>
    <property type="project" value="UniProtKB-ARBA"/>
</dbReference>
<dbReference type="PANTHER" id="PTHR47435:SF4">
    <property type="entry name" value="KELCH REPEAT PROTEIN (AFU_ORTHOLOGUE AFUA_5G12780)"/>
    <property type="match status" value="1"/>
</dbReference>
<evidence type="ECO:0000256" key="1">
    <source>
        <dbReference type="ARBA" id="ARBA00022737"/>
    </source>
</evidence>
<keyword evidence="2" id="KW-0408">Iron</keyword>
<dbReference type="AlphaFoldDB" id="A0A6A4IH31"/>
<name>A0A6A4IH31_9AGAR</name>
<keyword evidence="4" id="KW-1185">Reference proteome</keyword>
<organism evidence="3 4">
    <name type="scientific">Gymnopus androsaceus JB14</name>
    <dbReference type="NCBI Taxonomy" id="1447944"/>
    <lineage>
        <taxon>Eukaryota</taxon>
        <taxon>Fungi</taxon>
        <taxon>Dikarya</taxon>
        <taxon>Basidiomycota</taxon>
        <taxon>Agaricomycotina</taxon>
        <taxon>Agaricomycetes</taxon>
        <taxon>Agaricomycetidae</taxon>
        <taxon>Agaricales</taxon>
        <taxon>Marasmiineae</taxon>
        <taxon>Omphalotaceae</taxon>
        <taxon>Gymnopus</taxon>
    </lineage>
</organism>
<protein>
    <recommendedName>
        <fullName evidence="5">Galactose oxidase</fullName>
    </recommendedName>
</protein>
<dbReference type="InterPro" id="IPR015915">
    <property type="entry name" value="Kelch-typ_b-propeller"/>
</dbReference>
<dbReference type="OrthoDB" id="432528at2759"/>
<gene>
    <name evidence="3" type="ORF">BT96DRAFT_1077328</name>
</gene>
<evidence type="ECO:0000313" key="3">
    <source>
        <dbReference type="EMBL" id="KAE9409961.1"/>
    </source>
</evidence>
<dbReference type="SUPFAM" id="SSF117281">
    <property type="entry name" value="Kelch motif"/>
    <property type="match status" value="1"/>
</dbReference>
<evidence type="ECO:0008006" key="5">
    <source>
        <dbReference type="Google" id="ProtNLM"/>
    </source>
</evidence>
<dbReference type="PANTHER" id="PTHR47435">
    <property type="entry name" value="KELCH REPEAT PROTEIN (AFU_ORTHOLOGUE AFUA_5G12780)"/>
    <property type="match status" value="1"/>
</dbReference>
<proteinExistence type="predicted"/>
<dbReference type="Pfam" id="PF24681">
    <property type="entry name" value="Kelch_KLHDC2_KLHL20_DRC7"/>
    <property type="match status" value="1"/>
</dbReference>
<evidence type="ECO:0000313" key="4">
    <source>
        <dbReference type="Proteomes" id="UP000799118"/>
    </source>
</evidence>
<dbReference type="Gene3D" id="2.120.10.80">
    <property type="entry name" value="Kelch-type beta propeller"/>
    <property type="match status" value="1"/>
</dbReference>
<dbReference type="EMBL" id="ML769386">
    <property type="protein sequence ID" value="KAE9409961.1"/>
    <property type="molecule type" value="Genomic_DNA"/>
</dbReference>
<accession>A0A6A4IH31</accession>
<dbReference type="Proteomes" id="UP000799118">
    <property type="component" value="Unassembled WGS sequence"/>
</dbReference>
<keyword evidence="1" id="KW-0677">Repeat</keyword>
<sequence>MVVWKDKAYLFIGSLYDHAFDLKTEKWFMPYSSVGPLIAFCTVLLGDKMYVFGGEDHGRPLGTDQTSLWLSISSTNSWEHLSGTIEGVPTVEEPKVRTLPSMWAAPNERKIYVMYGSANRTIAAVKHAAAGNIDYAYDEFWSYDVASKKWERERLRGNYPSPRTEAASAYCNSVGATVIYDGYHDSMQTTVETHCDMKKGNSGFTFFGDTFLFDTKTRNWRHVLVRGFPSYRSMSTLVSDPDTGKIYYYLFGDFIPSKALLGRLKIDTEGEWTSEDLLRDLRSEKMGPWMRCFSCRKCGITWQQCAGSCGRKVLLLFGGLSKAGWKEHKDKFRCTKIQALMTSTIKIFN</sequence>
<reference evidence="3" key="1">
    <citation type="journal article" date="2019" name="Environ. Microbiol.">
        <title>Fungal ecological strategies reflected in gene transcription - a case study of two litter decomposers.</title>
        <authorList>
            <person name="Barbi F."/>
            <person name="Kohler A."/>
            <person name="Barry K."/>
            <person name="Baskaran P."/>
            <person name="Daum C."/>
            <person name="Fauchery L."/>
            <person name="Ihrmark K."/>
            <person name="Kuo A."/>
            <person name="LaButti K."/>
            <person name="Lipzen A."/>
            <person name="Morin E."/>
            <person name="Grigoriev I.V."/>
            <person name="Henrissat B."/>
            <person name="Lindahl B."/>
            <person name="Martin F."/>
        </authorList>
    </citation>
    <scope>NUCLEOTIDE SEQUENCE</scope>
    <source>
        <strain evidence="3">JB14</strain>
    </source>
</reference>